<dbReference type="GO" id="GO:0005886">
    <property type="term" value="C:plasma membrane"/>
    <property type="evidence" value="ECO:0007669"/>
    <property type="project" value="TreeGrafter"/>
</dbReference>
<dbReference type="AlphaFoldDB" id="A0A940IEM2"/>
<feature type="transmembrane region" description="Helical" evidence="8">
    <location>
        <begin position="181"/>
        <end position="201"/>
    </location>
</feature>
<evidence type="ECO:0000313" key="9">
    <source>
        <dbReference type="EMBL" id="MBO8440413.1"/>
    </source>
</evidence>
<feature type="transmembrane region" description="Helical" evidence="8">
    <location>
        <begin position="16"/>
        <end position="33"/>
    </location>
</feature>
<feature type="transmembrane region" description="Helical" evidence="8">
    <location>
        <begin position="53"/>
        <end position="69"/>
    </location>
</feature>
<dbReference type="Proteomes" id="UP000712007">
    <property type="component" value="Unassembled WGS sequence"/>
</dbReference>
<feature type="transmembrane region" description="Helical" evidence="8">
    <location>
        <begin position="213"/>
        <end position="232"/>
    </location>
</feature>
<comment type="subcellular location">
    <subcellularLocation>
        <location evidence="1">Membrane</location>
        <topology evidence="1">Multi-pass membrane protein</topology>
    </subcellularLocation>
</comment>
<dbReference type="GO" id="GO:0008360">
    <property type="term" value="P:regulation of cell shape"/>
    <property type="evidence" value="ECO:0007669"/>
    <property type="project" value="UniProtKB-KW"/>
</dbReference>
<evidence type="ECO:0000256" key="1">
    <source>
        <dbReference type="ARBA" id="ARBA00004141"/>
    </source>
</evidence>
<feature type="transmembrane region" description="Helical" evidence="8">
    <location>
        <begin position="244"/>
        <end position="264"/>
    </location>
</feature>
<keyword evidence="5 8" id="KW-0472">Membrane</keyword>
<dbReference type="GO" id="GO:0015648">
    <property type="term" value="F:lipid-linked peptidoglycan transporter activity"/>
    <property type="evidence" value="ECO:0007669"/>
    <property type="project" value="TreeGrafter"/>
</dbReference>
<feature type="non-terminal residue" evidence="9">
    <location>
        <position position="470"/>
    </location>
</feature>
<dbReference type="GO" id="GO:0032153">
    <property type="term" value="C:cell division site"/>
    <property type="evidence" value="ECO:0007669"/>
    <property type="project" value="TreeGrafter"/>
</dbReference>
<evidence type="ECO:0000256" key="3">
    <source>
        <dbReference type="ARBA" id="ARBA00022960"/>
    </source>
</evidence>
<reference evidence="9" key="1">
    <citation type="submission" date="2020-10" db="EMBL/GenBank/DDBJ databases">
        <authorList>
            <person name="Gilroy R."/>
        </authorList>
    </citation>
    <scope>NUCLEOTIDE SEQUENCE</scope>
    <source>
        <strain evidence="9">3924</strain>
    </source>
</reference>
<organism evidence="9 10">
    <name type="scientific">Candidatus Aphodosoma intestinipullorum</name>
    <dbReference type="NCBI Taxonomy" id="2840674"/>
    <lineage>
        <taxon>Bacteria</taxon>
        <taxon>Pseudomonadati</taxon>
        <taxon>Bacteroidota</taxon>
        <taxon>Bacteroidia</taxon>
        <taxon>Bacteroidales</taxon>
        <taxon>Candidatus Aphodosoma</taxon>
    </lineage>
</organism>
<feature type="transmembrane region" description="Helical" evidence="8">
    <location>
        <begin position="390"/>
        <end position="411"/>
    </location>
</feature>
<gene>
    <name evidence="9" type="primary">rodA</name>
    <name evidence="9" type="ORF">IAC51_07170</name>
</gene>
<reference evidence="9" key="2">
    <citation type="journal article" date="2021" name="PeerJ">
        <title>Extensive microbial diversity within the chicken gut microbiome revealed by metagenomics and culture.</title>
        <authorList>
            <person name="Gilroy R."/>
            <person name="Ravi A."/>
            <person name="Getino M."/>
            <person name="Pursley I."/>
            <person name="Horton D.L."/>
            <person name="Alikhan N.F."/>
            <person name="Baker D."/>
            <person name="Gharbi K."/>
            <person name="Hall N."/>
            <person name="Watson M."/>
            <person name="Adriaenssens E.M."/>
            <person name="Foster-Nyarko E."/>
            <person name="Jarju S."/>
            <person name="Secka A."/>
            <person name="Antonio M."/>
            <person name="Oren A."/>
            <person name="Chaudhuri R.R."/>
            <person name="La Ragione R."/>
            <person name="Hildebrand F."/>
            <person name="Pallen M.J."/>
        </authorList>
    </citation>
    <scope>NUCLEOTIDE SEQUENCE</scope>
    <source>
        <strain evidence="9">3924</strain>
    </source>
</reference>
<name>A0A940IEM2_9BACT</name>
<evidence type="ECO:0000313" key="10">
    <source>
        <dbReference type="Proteomes" id="UP000712007"/>
    </source>
</evidence>
<dbReference type="NCBIfam" id="NF037961">
    <property type="entry name" value="RodA_shape"/>
    <property type="match status" value="2"/>
</dbReference>
<feature type="transmembrane region" description="Helical" evidence="8">
    <location>
        <begin position="296"/>
        <end position="317"/>
    </location>
</feature>
<keyword evidence="3" id="KW-0133">Cell shape</keyword>
<evidence type="ECO:0000256" key="5">
    <source>
        <dbReference type="ARBA" id="ARBA00023136"/>
    </source>
</evidence>
<dbReference type="InterPro" id="IPR001182">
    <property type="entry name" value="FtsW/RodA"/>
</dbReference>
<dbReference type="Pfam" id="PF01098">
    <property type="entry name" value="FTSW_RODA_SPOVE"/>
    <property type="match status" value="2"/>
</dbReference>
<dbReference type="InterPro" id="IPR018365">
    <property type="entry name" value="Cell_cycle_FtsW-rel_CS"/>
</dbReference>
<dbReference type="PROSITE" id="PS00428">
    <property type="entry name" value="FTSW_RODA_SPOVE"/>
    <property type="match status" value="1"/>
</dbReference>
<dbReference type="GO" id="GO:0051301">
    <property type="term" value="P:cell division"/>
    <property type="evidence" value="ECO:0007669"/>
    <property type="project" value="InterPro"/>
</dbReference>
<feature type="transmembrane region" description="Helical" evidence="8">
    <location>
        <begin position="81"/>
        <end position="99"/>
    </location>
</feature>
<evidence type="ECO:0000256" key="6">
    <source>
        <dbReference type="ARBA" id="ARBA00032370"/>
    </source>
</evidence>
<evidence type="ECO:0000256" key="8">
    <source>
        <dbReference type="SAM" id="Phobius"/>
    </source>
</evidence>
<dbReference type="PANTHER" id="PTHR30474:SF1">
    <property type="entry name" value="PEPTIDOGLYCAN GLYCOSYLTRANSFERASE MRDB"/>
    <property type="match status" value="1"/>
</dbReference>
<evidence type="ECO:0000256" key="7">
    <source>
        <dbReference type="ARBA" id="ARBA00033270"/>
    </source>
</evidence>
<evidence type="ECO:0000256" key="2">
    <source>
        <dbReference type="ARBA" id="ARBA00022692"/>
    </source>
</evidence>
<sequence length="470" mass="51895">MSRNFSAIRYIDKWSVLLYLVLVLFGWLNIYGASVGENQSSIFDMSYRSGMQFVWICISIAVAVVIFLSSSRYYGIFAYQLYWLAILALVVTVFVAPDIKGSRSWLPLGPFSIQPAEFAKFITALGLAKLMSQPHFRLQGARNYMKAAGMVLLPLLIIIMQKETGSALVYLSFVIMLYREGLPGIVPALGVCAVVLFVTVIKLSGADVAGVEGAQLGLFLGLTITFALFLIFTWRYTRDRRCVLYMLVGAAAVAAVTVVLYLFGVRFNPVYVEVGVVAVAAIYMAVLAVMRWRRSYVLALCFLVGFSGYCFSAGYIFDKVLQPHQQMRIMVLLGMADDPTGISYNTNQARIAIGSGGLTGKGFMQGTQTKLKYVPEQDTDFIFCTVGEEWGFAGSAGVLIVYLIFLNRLITLAERQQDRFVRVYGYCVVGIFTFHLMINVGMVLGLAPVIGIPLPFFSYGGSSLLSFTIL</sequence>
<dbReference type="PANTHER" id="PTHR30474">
    <property type="entry name" value="CELL CYCLE PROTEIN"/>
    <property type="match status" value="1"/>
</dbReference>
<comment type="caution">
    <text evidence="9">The sequence shown here is derived from an EMBL/GenBank/DDBJ whole genome shotgun (WGS) entry which is preliminary data.</text>
</comment>
<protein>
    <recommendedName>
        <fullName evidence="7">Cell wall polymerase</fullName>
    </recommendedName>
    <alternativeName>
        <fullName evidence="6">Peptidoglycan polymerase</fullName>
    </alternativeName>
</protein>
<accession>A0A940IEM2</accession>
<evidence type="ECO:0000256" key="4">
    <source>
        <dbReference type="ARBA" id="ARBA00022989"/>
    </source>
</evidence>
<feature type="transmembrane region" description="Helical" evidence="8">
    <location>
        <begin position="270"/>
        <end position="289"/>
    </location>
</feature>
<keyword evidence="2 8" id="KW-0812">Transmembrane</keyword>
<proteinExistence type="predicted"/>
<dbReference type="EMBL" id="JADIMV010000126">
    <property type="protein sequence ID" value="MBO8440413.1"/>
    <property type="molecule type" value="Genomic_DNA"/>
</dbReference>
<keyword evidence="4 8" id="KW-1133">Transmembrane helix</keyword>
<feature type="transmembrane region" description="Helical" evidence="8">
    <location>
        <begin position="423"/>
        <end position="444"/>
    </location>
</feature>